<keyword evidence="1" id="KW-0732">Signal</keyword>
<evidence type="ECO:0000313" key="2">
    <source>
        <dbReference type="EMBL" id="MBW77819.1"/>
    </source>
</evidence>
<feature type="signal peptide" evidence="1">
    <location>
        <begin position="1"/>
        <end position="28"/>
    </location>
</feature>
<proteinExistence type="predicted"/>
<protein>
    <submittedName>
        <fullName evidence="2">Putative secreted protein</fullName>
    </submittedName>
</protein>
<sequence>MVAPEPGRPVAVLLVVVATGSMAAPAAAQTILRIIRTQSTIRPRLNRAPPPLAPRPVGSLYSRTLTIYC</sequence>
<evidence type="ECO:0000256" key="1">
    <source>
        <dbReference type="SAM" id="SignalP"/>
    </source>
</evidence>
<name>A0A2M4DJU4_ANODA</name>
<feature type="chain" id="PRO_5014663143" evidence="1">
    <location>
        <begin position="29"/>
        <end position="69"/>
    </location>
</feature>
<reference evidence="2" key="1">
    <citation type="submission" date="2018-01" db="EMBL/GenBank/DDBJ databases">
        <title>An insight into the sialome of Amazonian anophelines.</title>
        <authorList>
            <person name="Ribeiro J.M."/>
            <person name="Scarpassa V."/>
            <person name="Calvo E."/>
        </authorList>
    </citation>
    <scope>NUCLEOTIDE SEQUENCE</scope>
</reference>
<dbReference type="EMBL" id="GGFL01013641">
    <property type="protein sequence ID" value="MBW77819.1"/>
    <property type="molecule type" value="Transcribed_RNA"/>
</dbReference>
<accession>A0A2M4DJU4</accession>
<organism evidence="2">
    <name type="scientific">Anopheles darlingi</name>
    <name type="common">Mosquito</name>
    <dbReference type="NCBI Taxonomy" id="43151"/>
    <lineage>
        <taxon>Eukaryota</taxon>
        <taxon>Metazoa</taxon>
        <taxon>Ecdysozoa</taxon>
        <taxon>Arthropoda</taxon>
        <taxon>Hexapoda</taxon>
        <taxon>Insecta</taxon>
        <taxon>Pterygota</taxon>
        <taxon>Neoptera</taxon>
        <taxon>Endopterygota</taxon>
        <taxon>Diptera</taxon>
        <taxon>Nematocera</taxon>
        <taxon>Culicoidea</taxon>
        <taxon>Culicidae</taxon>
        <taxon>Anophelinae</taxon>
        <taxon>Anopheles</taxon>
    </lineage>
</organism>
<dbReference type="AlphaFoldDB" id="A0A2M4DJU4"/>